<accession>A0A8J7HXR2</accession>
<keyword evidence="3" id="KW-1185">Reference proteome</keyword>
<reference evidence="2 3" key="1">
    <citation type="journal article" date="2021" name="Int. J. Syst. Evol. Microbiol.">
        <title>Amazonocrinis nigriterrae gen. nov., sp. nov., Atlanticothrix silvestris gen. nov., sp. nov. and Dendronalium phyllosphericum gen. nov., sp. nov., nostocacean cyanobacteria from Brazilian environments.</title>
        <authorList>
            <person name="Alvarenga D.O."/>
            <person name="Andreote A.P.D."/>
            <person name="Branco L.H.Z."/>
            <person name="Delbaje E."/>
            <person name="Cruz R.B."/>
            <person name="Varani A.M."/>
            <person name="Fiore M.F."/>
        </authorList>
    </citation>
    <scope>NUCLEOTIDE SEQUENCE [LARGE SCALE GENOMIC DNA]</scope>
    <source>
        <strain evidence="2 3">CENA67</strain>
    </source>
</reference>
<dbReference type="SMART" id="SM00829">
    <property type="entry name" value="PKS_ER"/>
    <property type="match status" value="1"/>
</dbReference>
<dbReference type="Gene3D" id="3.40.50.720">
    <property type="entry name" value="NAD(P)-binding Rossmann-like Domain"/>
    <property type="match status" value="1"/>
</dbReference>
<dbReference type="InterPro" id="IPR013154">
    <property type="entry name" value="ADH-like_N"/>
</dbReference>
<feature type="domain" description="Enoyl reductase (ER)" evidence="1">
    <location>
        <begin position="11"/>
        <end position="334"/>
    </location>
</feature>
<dbReference type="SUPFAM" id="SSF50129">
    <property type="entry name" value="GroES-like"/>
    <property type="match status" value="1"/>
</dbReference>
<dbReference type="InterPro" id="IPR013149">
    <property type="entry name" value="ADH-like_C"/>
</dbReference>
<dbReference type="PANTHER" id="PTHR45033:SF2">
    <property type="entry name" value="ZINC-TYPE ALCOHOL DEHYDROGENASE-LIKE PROTEIN C1773.06C"/>
    <property type="match status" value="1"/>
</dbReference>
<dbReference type="Pfam" id="PF00107">
    <property type="entry name" value="ADH_zinc_N"/>
    <property type="match status" value="1"/>
</dbReference>
<dbReference type="InterPro" id="IPR052711">
    <property type="entry name" value="Zinc_ADH-like"/>
</dbReference>
<comment type="caution">
    <text evidence="2">The sequence shown here is derived from an EMBL/GenBank/DDBJ whole genome shotgun (WGS) entry which is preliminary data.</text>
</comment>
<dbReference type="GO" id="GO:0016491">
    <property type="term" value="F:oxidoreductase activity"/>
    <property type="evidence" value="ECO:0007669"/>
    <property type="project" value="InterPro"/>
</dbReference>
<evidence type="ECO:0000313" key="2">
    <source>
        <dbReference type="EMBL" id="MBH8565475.1"/>
    </source>
</evidence>
<sequence>MKAYEIQSNAGVDALTLVDRPQPQPAAGQVLIKVRATSLNYRDLLVTEGAYGSGVKYPVIPLSDGAGDVVAVGEGVTRVKIGDRVAGIFFQNWIYGSLTREKMKSDLGGGIDGMLAEYVVLHQDGLVLLPDHLSYCEGATLPCAALTAWHALVTKGNIGAGDSVLLLGTGGVSIFALQFAKIHGTRVIVTSSSDEKLARAKQLGADETINYKITPDWEKQVYTLTNRTGVDHVVEVGGAGTLPKSLQAVCIGGRVSLIGVLSGRGNEIDPMPILFKSLAVQGIYVGSREMFEAMNQAIAQHQLHPIIDQVFPFSEARQAYLYLKSAAHFGKVVIELGNG</sequence>
<dbReference type="Gene3D" id="3.90.180.10">
    <property type="entry name" value="Medium-chain alcohol dehydrogenases, catalytic domain"/>
    <property type="match status" value="1"/>
</dbReference>
<dbReference type="RefSeq" id="WP_198127269.1">
    <property type="nucleotide sequence ID" value="NZ_JAECZC010000062.1"/>
</dbReference>
<dbReference type="InterPro" id="IPR036291">
    <property type="entry name" value="NAD(P)-bd_dom_sf"/>
</dbReference>
<proteinExistence type="predicted"/>
<protein>
    <submittedName>
        <fullName evidence="2">NAD(P)-dependent alcohol dehydrogenase</fullName>
    </submittedName>
</protein>
<dbReference type="SUPFAM" id="SSF51735">
    <property type="entry name" value="NAD(P)-binding Rossmann-fold domains"/>
    <property type="match status" value="1"/>
</dbReference>
<dbReference type="Pfam" id="PF08240">
    <property type="entry name" value="ADH_N"/>
    <property type="match status" value="1"/>
</dbReference>
<evidence type="ECO:0000313" key="3">
    <source>
        <dbReference type="Proteomes" id="UP000632766"/>
    </source>
</evidence>
<dbReference type="AlphaFoldDB" id="A0A8J7HXR2"/>
<dbReference type="PANTHER" id="PTHR45033">
    <property type="match status" value="1"/>
</dbReference>
<name>A0A8J7HXR2_9NOST</name>
<evidence type="ECO:0000259" key="1">
    <source>
        <dbReference type="SMART" id="SM00829"/>
    </source>
</evidence>
<dbReference type="InterPro" id="IPR020843">
    <property type="entry name" value="ER"/>
</dbReference>
<dbReference type="CDD" id="cd08276">
    <property type="entry name" value="MDR7"/>
    <property type="match status" value="1"/>
</dbReference>
<organism evidence="2 3">
    <name type="scientific">Amazonocrinis nigriterrae CENA67</name>
    <dbReference type="NCBI Taxonomy" id="2794033"/>
    <lineage>
        <taxon>Bacteria</taxon>
        <taxon>Bacillati</taxon>
        <taxon>Cyanobacteriota</taxon>
        <taxon>Cyanophyceae</taxon>
        <taxon>Nostocales</taxon>
        <taxon>Nostocaceae</taxon>
        <taxon>Amazonocrinis</taxon>
        <taxon>Amazonocrinis nigriterrae</taxon>
    </lineage>
</organism>
<dbReference type="Proteomes" id="UP000632766">
    <property type="component" value="Unassembled WGS sequence"/>
</dbReference>
<gene>
    <name evidence="2" type="ORF">I8748_25420</name>
</gene>
<dbReference type="InterPro" id="IPR011032">
    <property type="entry name" value="GroES-like_sf"/>
</dbReference>
<dbReference type="EMBL" id="JAECZC010000062">
    <property type="protein sequence ID" value="MBH8565475.1"/>
    <property type="molecule type" value="Genomic_DNA"/>
</dbReference>